<evidence type="ECO:0000256" key="1">
    <source>
        <dbReference type="SAM" id="MobiDB-lite"/>
    </source>
</evidence>
<dbReference type="EMBL" id="LT629739">
    <property type="protein sequence ID" value="SDR98614.1"/>
    <property type="molecule type" value="Genomic_DNA"/>
</dbReference>
<dbReference type="SUPFAM" id="SSF53098">
    <property type="entry name" value="Ribonuclease H-like"/>
    <property type="match status" value="1"/>
</dbReference>
<sequence>MGEEPGGVPSTGHLTMADAEWKQARLRADVIGKLAERGSVGLVAADEAALSLSISRRQVYVLLERYRQGTGLVTDLASRRSDGGKGGSRLSGPVEQVIRELVRKRYLTKQKRSVASVHREIVRVCTVRGLPAPARNTVESRIARMNPAEVGRRREGPDSVRTLQSAGDDVPVIAGILDQVQIDHTVIDLIIVDERERQPIGRPYLTVAIDVYSRCLVGMVVTLEPPSAVSVGLCLAHTTVDKRPWLERLGIDVNWPMSGKPKALYVDNAAEFKSEALTRGCEQHGIDLGYRPLGRPHYGGIVERVIGTAMREIHELPGTTFSNPSERGRYNPEKMATLTLSELEKWLTLAVATYHGTVHSTLSQTPARRWAEGFEVAGHPAVAANPTAFLVDFLPVIRRKLTRTGFVIDHVHYFGNVLKPWIARRKRLERFIIRRDPRDISRIWVLDPEGVEYVEVPYQTVSNPAVSVWEHRKALARLRESGATQVDEAALFRMIEQMRHISETAEKTTKRTRRETERRNHAGTTQNQSPAPAPAAPPPTPEPHSARPAARFEEIEQW</sequence>
<dbReference type="PANTHER" id="PTHR35004:SF6">
    <property type="entry name" value="TRANSPOSASE"/>
    <property type="match status" value="1"/>
</dbReference>
<dbReference type="InterPro" id="IPR012337">
    <property type="entry name" value="RNaseH-like_sf"/>
</dbReference>
<feature type="region of interest" description="Disordered" evidence="1">
    <location>
        <begin position="502"/>
        <end position="558"/>
    </location>
</feature>
<protein>
    <submittedName>
        <fullName evidence="3">Transposase</fullName>
    </submittedName>
</protein>
<dbReference type="Gene3D" id="3.30.420.10">
    <property type="entry name" value="Ribonuclease H-like superfamily/Ribonuclease H"/>
    <property type="match status" value="1"/>
</dbReference>
<dbReference type="Pfam" id="PF09299">
    <property type="entry name" value="Mu-transpos_C"/>
    <property type="match status" value="1"/>
</dbReference>
<evidence type="ECO:0000313" key="3">
    <source>
        <dbReference type="EMBL" id="SDR98614.1"/>
    </source>
</evidence>
<dbReference type="GO" id="GO:0015074">
    <property type="term" value="P:DNA integration"/>
    <property type="evidence" value="ECO:0007669"/>
    <property type="project" value="InterPro"/>
</dbReference>
<reference evidence="3" key="1">
    <citation type="submission" date="2016-10" db="EMBL/GenBank/DDBJ databases">
        <authorList>
            <person name="Varghese N."/>
            <person name="Submissions S."/>
        </authorList>
    </citation>
    <scope>NUCLEOTIDE SEQUENCE [LARGE SCALE GENOMIC DNA]</scope>
    <source>
        <strain evidence="3">DSM 22082</strain>
    </source>
</reference>
<evidence type="ECO:0000313" key="4">
    <source>
        <dbReference type="Proteomes" id="UP000199700"/>
    </source>
</evidence>
<dbReference type="InterPro" id="IPR036397">
    <property type="entry name" value="RNaseH_sf"/>
</dbReference>
<keyword evidence="4" id="KW-1185">Reference proteome</keyword>
<proteinExistence type="predicted"/>
<feature type="compositionally biased region" description="Pro residues" evidence="1">
    <location>
        <begin position="531"/>
        <end position="542"/>
    </location>
</feature>
<dbReference type="GO" id="GO:0003676">
    <property type="term" value="F:nucleic acid binding"/>
    <property type="evidence" value="ECO:0007669"/>
    <property type="project" value="InterPro"/>
</dbReference>
<organism evidence="3 4">
    <name type="scientific">Brevibacterium sandarakinum</name>
    <dbReference type="NCBI Taxonomy" id="629680"/>
    <lineage>
        <taxon>Bacteria</taxon>
        <taxon>Bacillati</taxon>
        <taxon>Actinomycetota</taxon>
        <taxon>Actinomycetes</taxon>
        <taxon>Micrococcales</taxon>
        <taxon>Brevibacteriaceae</taxon>
        <taxon>Brevibacterium</taxon>
    </lineage>
</organism>
<dbReference type="PROSITE" id="PS50994">
    <property type="entry name" value="INTEGRASE"/>
    <property type="match status" value="1"/>
</dbReference>
<dbReference type="AlphaFoldDB" id="A0A1H1NI23"/>
<evidence type="ECO:0000259" key="2">
    <source>
        <dbReference type="PROSITE" id="PS50994"/>
    </source>
</evidence>
<gene>
    <name evidence="3" type="ORF">SAMN04489751_0960</name>
</gene>
<dbReference type="OrthoDB" id="52928at2"/>
<dbReference type="InterPro" id="IPR001584">
    <property type="entry name" value="Integrase_cat-core"/>
</dbReference>
<feature type="compositionally biased region" description="Basic and acidic residues" evidence="1">
    <location>
        <begin position="502"/>
        <end position="520"/>
    </location>
</feature>
<dbReference type="PANTHER" id="PTHR35004">
    <property type="entry name" value="TRANSPOSASE RV3428C-RELATED"/>
    <property type="match status" value="1"/>
</dbReference>
<dbReference type="InterPro" id="IPR015378">
    <property type="entry name" value="Transposase-like_Mu_C"/>
</dbReference>
<dbReference type="Proteomes" id="UP000199700">
    <property type="component" value="Chromosome"/>
</dbReference>
<name>A0A1H1NI23_BRESA</name>
<dbReference type="RefSeq" id="WP_092103625.1">
    <property type="nucleotide sequence ID" value="NZ_LT629739.1"/>
</dbReference>
<accession>A0A1H1NI23</accession>
<dbReference type="STRING" id="629680.SAMN04489751_0960"/>
<dbReference type="Gene3D" id="1.10.10.60">
    <property type="entry name" value="Homeodomain-like"/>
    <property type="match status" value="1"/>
</dbReference>
<feature type="domain" description="Integrase catalytic" evidence="2">
    <location>
        <begin position="167"/>
        <end position="374"/>
    </location>
</feature>